<dbReference type="GO" id="GO:0016042">
    <property type="term" value="P:lipid catabolic process"/>
    <property type="evidence" value="ECO:0007669"/>
    <property type="project" value="UniProtKB-KW"/>
</dbReference>
<organism evidence="11 12">
    <name type="scientific">Oedothorax gibbosus</name>
    <dbReference type="NCBI Taxonomy" id="931172"/>
    <lineage>
        <taxon>Eukaryota</taxon>
        <taxon>Metazoa</taxon>
        <taxon>Ecdysozoa</taxon>
        <taxon>Arthropoda</taxon>
        <taxon>Chelicerata</taxon>
        <taxon>Arachnida</taxon>
        <taxon>Araneae</taxon>
        <taxon>Araneomorphae</taxon>
        <taxon>Entelegynae</taxon>
        <taxon>Araneoidea</taxon>
        <taxon>Linyphiidae</taxon>
        <taxon>Erigoninae</taxon>
        <taxon>Oedothorax</taxon>
    </lineage>
</organism>
<dbReference type="EMBL" id="JAFNEN010000567">
    <property type="protein sequence ID" value="KAG8180327.1"/>
    <property type="molecule type" value="Genomic_DNA"/>
</dbReference>
<gene>
    <name evidence="11" type="ORF">JTE90_016361</name>
</gene>
<accession>A0AAV6U6Z2</accession>
<evidence type="ECO:0000313" key="12">
    <source>
        <dbReference type="Proteomes" id="UP000827092"/>
    </source>
</evidence>
<feature type="active site" description="Charge relay system" evidence="8">
    <location>
        <position position="374"/>
    </location>
</feature>
<feature type="domain" description="Partial AB-hydrolase lipase" evidence="10">
    <location>
        <begin position="37"/>
        <end position="97"/>
    </location>
</feature>
<sequence>MKTVLVYFTLLGLFSAVQITVNKKNEFSFDPDITRNVSDLILSKGYPVENHVVRTKDGYLLSVQRIPHGKGGEKIPNKQAVFIQHGLLSSSSDWVINFPEQSLGFILADAGYDVWLGNCRGNTYSRRHVKYTPDMEVFWDYSFDQLAEYDFPAMIDYVLKETGEEQLFYIGHSQGTTGAFAMLSESLEYNKKIKLFVALAPVTTVGHITSAVKYLAPFTTEIEFLFEILGVKDFAPSDALMKYFSEYVCDTEAKFLCEYVMYLVFGADLQQLNTTRLGVYTAHTPAGSSVKSIVHYAQLVLSKKFTKFDYRKNNVIHYNQTTPPEYDVSKITAPVALLWALGDTLADPDDVVVLQSKLKSLVSSYCVPLPSFNHNDFVQALDANRLVYDEVMRLLKEFE</sequence>
<name>A0AAV6U6Z2_9ARAC</name>
<evidence type="ECO:0000256" key="6">
    <source>
        <dbReference type="ARBA" id="ARBA00023180"/>
    </source>
</evidence>
<keyword evidence="3 7" id="KW-0378">Hydrolase</keyword>
<feature type="chain" id="PRO_5043843264" description="Lipase" evidence="9">
    <location>
        <begin position="20"/>
        <end position="399"/>
    </location>
</feature>
<keyword evidence="5" id="KW-0443">Lipid metabolism</keyword>
<protein>
    <recommendedName>
        <fullName evidence="7">Lipase</fullName>
    </recommendedName>
</protein>
<evidence type="ECO:0000256" key="5">
    <source>
        <dbReference type="ARBA" id="ARBA00023098"/>
    </source>
</evidence>
<evidence type="ECO:0000256" key="1">
    <source>
        <dbReference type="ARBA" id="ARBA00010701"/>
    </source>
</evidence>
<comment type="caution">
    <text evidence="11">The sequence shown here is derived from an EMBL/GenBank/DDBJ whole genome shotgun (WGS) entry which is preliminary data.</text>
</comment>
<dbReference type="PIRSF" id="PIRSF000862">
    <property type="entry name" value="Steryl_ester_lip"/>
    <property type="match status" value="1"/>
</dbReference>
<dbReference type="FunFam" id="3.40.50.1820:FF:000021">
    <property type="entry name" value="Lipase"/>
    <property type="match status" value="1"/>
</dbReference>
<reference evidence="11 12" key="1">
    <citation type="journal article" date="2022" name="Nat. Ecol. Evol.">
        <title>A masculinizing supergene underlies an exaggerated male reproductive morph in a spider.</title>
        <authorList>
            <person name="Hendrickx F."/>
            <person name="De Corte Z."/>
            <person name="Sonet G."/>
            <person name="Van Belleghem S.M."/>
            <person name="Kostlbacher S."/>
            <person name="Vangestel C."/>
        </authorList>
    </citation>
    <scope>NUCLEOTIDE SEQUENCE [LARGE SCALE GENOMIC DNA]</scope>
    <source>
        <strain evidence="11">W744_W776</strain>
    </source>
</reference>
<evidence type="ECO:0000259" key="10">
    <source>
        <dbReference type="Pfam" id="PF04083"/>
    </source>
</evidence>
<dbReference type="PANTHER" id="PTHR11005">
    <property type="entry name" value="LYSOSOMAL ACID LIPASE-RELATED"/>
    <property type="match status" value="1"/>
</dbReference>
<dbReference type="Gene3D" id="3.40.50.1820">
    <property type="entry name" value="alpha/beta hydrolase"/>
    <property type="match status" value="1"/>
</dbReference>
<dbReference type="Proteomes" id="UP000827092">
    <property type="component" value="Unassembled WGS sequence"/>
</dbReference>
<dbReference type="InterPro" id="IPR025483">
    <property type="entry name" value="Lipase_euk"/>
</dbReference>
<proteinExistence type="inferred from homology"/>
<dbReference type="Pfam" id="PF04083">
    <property type="entry name" value="Abhydro_lipase"/>
    <property type="match status" value="1"/>
</dbReference>
<comment type="similarity">
    <text evidence="1 7">Belongs to the AB hydrolase superfamily. Lipase family.</text>
</comment>
<dbReference type="GO" id="GO:0016788">
    <property type="term" value="F:hydrolase activity, acting on ester bonds"/>
    <property type="evidence" value="ECO:0007669"/>
    <property type="project" value="InterPro"/>
</dbReference>
<dbReference type="AlphaFoldDB" id="A0AAV6U6Z2"/>
<dbReference type="InterPro" id="IPR029058">
    <property type="entry name" value="AB_hydrolase_fold"/>
</dbReference>
<dbReference type="InterPro" id="IPR006693">
    <property type="entry name" value="AB_hydrolase_lipase"/>
</dbReference>
<evidence type="ECO:0000313" key="11">
    <source>
        <dbReference type="EMBL" id="KAG8180327.1"/>
    </source>
</evidence>
<feature type="active site" description="Nucleophile" evidence="8">
    <location>
        <position position="173"/>
    </location>
</feature>
<feature type="signal peptide" evidence="9">
    <location>
        <begin position="1"/>
        <end position="19"/>
    </location>
</feature>
<evidence type="ECO:0000256" key="2">
    <source>
        <dbReference type="ARBA" id="ARBA00022729"/>
    </source>
</evidence>
<evidence type="ECO:0000256" key="3">
    <source>
        <dbReference type="ARBA" id="ARBA00022801"/>
    </source>
</evidence>
<keyword evidence="6" id="KW-0325">Glycoprotein</keyword>
<feature type="active site" description="Charge relay system" evidence="8">
    <location>
        <position position="343"/>
    </location>
</feature>
<evidence type="ECO:0000256" key="7">
    <source>
        <dbReference type="PIRNR" id="PIRNR000862"/>
    </source>
</evidence>
<dbReference type="SUPFAM" id="SSF53474">
    <property type="entry name" value="alpha/beta-Hydrolases"/>
    <property type="match status" value="1"/>
</dbReference>
<evidence type="ECO:0000256" key="8">
    <source>
        <dbReference type="PIRSR" id="PIRSR000862-1"/>
    </source>
</evidence>
<keyword evidence="2 9" id="KW-0732">Signal</keyword>
<keyword evidence="4 7" id="KW-0442">Lipid degradation</keyword>
<evidence type="ECO:0000256" key="4">
    <source>
        <dbReference type="ARBA" id="ARBA00022963"/>
    </source>
</evidence>
<evidence type="ECO:0000256" key="9">
    <source>
        <dbReference type="SAM" id="SignalP"/>
    </source>
</evidence>
<keyword evidence="12" id="KW-1185">Reference proteome</keyword>